<dbReference type="EMBL" id="SNRW01000452">
    <property type="protein sequence ID" value="KAA6401061.1"/>
    <property type="molecule type" value="Genomic_DNA"/>
</dbReference>
<evidence type="ECO:0000313" key="2">
    <source>
        <dbReference type="Proteomes" id="UP000324800"/>
    </source>
</evidence>
<organism evidence="1 2">
    <name type="scientific">Streblomastix strix</name>
    <dbReference type="NCBI Taxonomy" id="222440"/>
    <lineage>
        <taxon>Eukaryota</taxon>
        <taxon>Metamonada</taxon>
        <taxon>Preaxostyla</taxon>
        <taxon>Oxymonadida</taxon>
        <taxon>Streblomastigidae</taxon>
        <taxon>Streblomastix</taxon>
    </lineage>
</organism>
<gene>
    <name evidence="1" type="ORF">EZS28_003416</name>
</gene>
<comment type="caution">
    <text evidence="1">The sequence shown here is derived from an EMBL/GenBank/DDBJ whole genome shotgun (WGS) entry which is preliminary data.</text>
</comment>
<proteinExistence type="predicted"/>
<dbReference type="AlphaFoldDB" id="A0A5J4X1G1"/>
<name>A0A5J4X1G1_9EUKA</name>
<sequence length="263" mass="27874">MGQLARQTHFRGYYLLNADILNLSSSATGDFAFSAESGTVWMYESEWYDSGQLVPDQVTPASDELPIVNGTASAGISTSYSRRDHIHPQQLTYDNNITATKFIKNGAQATNVLLANGDSKSISDIAGDGFVAKTGKTLQAVQGVLRRSGDDEESEDDENYLTRGIIYNQYVSKASPDTVTASDAGNVIRGLVISPDGNTLIFNGSIIAGTGATSGATNSSVNYSAGNPILWGVNSVDTNGGFNSDGPKIYWRAKPVTLCAVPP</sequence>
<evidence type="ECO:0000313" key="1">
    <source>
        <dbReference type="EMBL" id="KAA6401061.1"/>
    </source>
</evidence>
<dbReference type="Proteomes" id="UP000324800">
    <property type="component" value="Unassembled WGS sequence"/>
</dbReference>
<accession>A0A5J4X1G1</accession>
<protein>
    <submittedName>
        <fullName evidence="1">Uncharacterized protein</fullName>
    </submittedName>
</protein>
<reference evidence="1 2" key="1">
    <citation type="submission" date="2019-03" db="EMBL/GenBank/DDBJ databases">
        <title>Single cell metagenomics reveals metabolic interactions within the superorganism composed of flagellate Streblomastix strix and complex community of Bacteroidetes bacteria on its surface.</title>
        <authorList>
            <person name="Treitli S.C."/>
            <person name="Kolisko M."/>
            <person name="Husnik F."/>
            <person name="Keeling P."/>
            <person name="Hampl V."/>
        </authorList>
    </citation>
    <scope>NUCLEOTIDE SEQUENCE [LARGE SCALE GENOMIC DNA]</scope>
    <source>
        <strain evidence="1">ST1C</strain>
    </source>
</reference>